<name>A0ABR4K7W7_9EURO</name>
<dbReference type="EMBL" id="JBFXLU010000050">
    <property type="protein sequence ID" value="KAL2848386.1"/>
    <property type="molecule type" value="Genomic_DNA"/>
</dbReference>
<feature type="compositionally biased region" description="Basic residues" evidence="1">
    <location>
        <begin position="11"/>
        <end position="24"/>
    </location>
</feature>
<dbReference type="Proteomes" id="UP001610446">
    <property type="component" value="Unassembled WGS sequence"/>
</dbReference>
<feature type="compositionally biased region" description="Polar residues" evidence="1">
    <location>
        <begin position="71"/>
        <end position="81"/>
    </location>
</feature>
<evidence type="ECO:0000256" key="1">
    <source>
        <dbReference type="SAM" id="MobiDB-lite"/>
    </source>
</evidence>
<organism evidence="2 3">
    <name type="scientific">Aspergillus pseudoustus</name>
    <dbReference type="NCBI Taxonomy" id="1810923"/>
    <lineage>
        <taxon>Eukaryota</taxon>
        <taxon>Fungi</taxon>
        <taxon>Dikarya</taxon>
        <taxon>Ascomycota</taxon>
        <taxon>Pezizomycotina</taxon>
        <taxon>Eurotiomycetes</taxon>
        <taxon>Eurotiomycetidae</taxon>
        <taxon>Eurotiales</taxon>
        <taxon>Aspergillaceae</taxon>
        <taxon>Aspergillus</taxon>
        <taxon>Aspergillus subgen. Nidulantes</taxon>
    </lineage>
</organism>
<accession>A0ABR4K7W7</accession>
<reference evidence="2 3" key="1">
    <citation type="submission" date="2024-07" db="EMBL/GenBank/DDBJ databases">
        <title>Section-level genome sequencing and comparative genomics of Aspergillus sections Usti and Cavernicolus.</title>
        <authorList>
            <consortium name="Lawrence Berkeley National Laboratory"/>
            <person name="Nybo J.L."/>
            <person name="Vesth T.C."/>
            <person name="Theobald S."/>
            <person name="Frisvad J.C."/>
            <person name="Larsen T.O."/>
            <person name="Kjaerboelling I."/>
            <person name="Rothschild-Mancinelli K."/>
            <person name="Lyhne E.K."/>
            <person name="Kogle M.E."/>
            <person name="Barry K."/>
            <person name="Clum A."/>
            <person name="Na H."/>
            <person name="Ledsgaard L."/>
            <person name="Lin J."/>
            <person name="Lipzen A."/>
            <person name="Kuo A."/>
            <person name="Riley R."/>
            <person name="Mondo S."/>
            <person name="Labutti K."/>
            <person name="Haridas S."/>
            <person name="Pangalinan J."/>
            <person name="Salamov A.A."/>
            <person name="Simmons B.A."/>
            <person name="Magnuson J.K."/>
            <person name="Chen J."/>
            <person name="Drula E."/>
            <person name="Henrissat B."/>
            <person name="Wiebenga A."/>
            <person name="Lubbers R.J."/>
            <person name="Gomes A.C."/>
            <person name="Makela M.R."/>
            <person name="Stajich J."/>
            <person name="Grigoriev I.V."/>
            <person name="Mortensen U.H."/>
            <person name="De Vries R.P."/>
            <person name="Baker S.E."/>
            <person name="Andersen M.R."/>
        </authorList>
    </citation>
    <scope>NUCLEOTIDE SEQUENCE [LARGE SCALE GENOMIC DNA]</scope>
    <source>
        <strain evidence="2 3">CBS 123904</strain>
    </source>
</reference>
<comment type="caution">
    <text evidence="2">The sequence shown here is derived from an EMBL/GenBank/DDBJ whole genome shotgun (WGS) entry which is preliminary data.</text>
</comment>
<keyword evidence="3" id="KW-1185">Reference proteome</keyword>
<protein>
    <submittedName>
        <fullName evidence="2">Uncharacterized protein</fullName>
    </submittedName>
</protein>
<evidence type="ECO:0000313" key="3">
    <source>
        <dbReference type="Proteomes" id="UP001610446"/>
    </source>
</evidence>
<gene>
    <name evidence="2" type="ORF">BJY01DRAFT_211940</name>
</gene>
<proteinExistence type="predicted"/>
<sequence>MPLQKQQPHPYKSRAYKQTRRPKRQLTPPSRPLRALYSVPSLPSPPAKPEQEAESRRARPTRSFPVRGWAKSQSKSIVAPS</sequence>
<evidence type="ECO:0000313" key="2">
    <source>
        <dbReference type="EMBL" id="KAL2848386.1"/>
    </source>
</evidence>
<feature type="region of interest" description="Disordered" evidence="1">
    <location>
        <begin position="1"/>
        <end position="81"/>
    </location>
</feature>